<accession>A0ABT7E146</accession>
<protein>
    <submittedName>
        <fullName evidence="1">Uncharacterized protein</fullName>
    </submittedName>
</protein>
<evidence type="ECO:0000313" key="1">
    <source>
        <dbReference type="EMBL" id="MDK2126016.1"/>
    </source>
</evidence>
<comment type="caution">
    <text evidence="1">The sequence shown here is derived from an EMBL/GenBank/DDBJ whole genome shotgun (WGS) entry which is preliminary data.</text>
</comment>
<name>A0ABT7E146_9NEIS</name>
<sequence length="86" mass="9925">MMEPPLQVNSEQDETAILRRDAFGMQEGCKRLLRFKNIRRAVVAFLSVLIESRYWKESVDNSVLVEPGGRILTTWQKTSAWLITAK</sequence>
<proteinExistence type="predicted"/>
<organism evidence="1 2">
    <name type="scientific">Parachitinimonas caeni</name>
    <dbReference type="NCBI Taxonomy" id="3031301"/>
    <lineage>
        <taxon>Bacteria</taxon>
        <taxon>Pseudomonadati</taxon>
        <taxon>Pseudomonadota</taxon>
        <taxon>Betaproteobacteria</taxon>
        <taxon>Neisseriales</taxon>
        <taxon>Chitinibacteraceae</taxon>
        <taxon>Parachitinimonas</taxon>
    </lineage>
</organism>
<dbReference type="EMBL" id="JARRAF010000029">
    <property type="protein sequence ID" value="MDK2126016.1"/>
    <property type="molecule type" value="Genomic_DNA"/>
</dbReference>
<keyword evidence="2" id="KW-1185">Reference proteome</keyword>
<reference evidence="1" key="1">
    <citation type="submission" date="2023-03" db="EMBL/GenBank/DDBJ databases">
        <title>Chitinimonas shenzhenensis gen. nov., sp. nov., a novel member of family Burkholderiaceae isolated from activated sludge collected in Shen Zhen, China.</title>
        <authorList>
            <person name="Wang X."/>
        </authorList>
    </citation>
    <scope>NUCLEOTIDE SEQUENCE</scope>
    <source>
        <strain evidence="1">DQS-5</strain>
    </source>
</reference>
<dbReference type="Proteomes" id="UP001172778">
    <property type="component" value="Unassembled WGS sequence"/>
</dbReference>
<gene>
    <name evidence="1" type="ORF">PZA18_18390</name>
</gene>
<dbReference type="RefSeq" id="WP_284102331.1">
    <property type="nucleotide sequence ID" value="NZ_JARRAF010000029.1"/>
</dbReference>
<evidence type="ECO:0000313" key="2">
    <source>
        <dbReference type="Proteomes" id="UP001172778"/>
    </source>
</evidence>